<dbReference type="OrthoDB" id="707242at2"/>
<organism evidence="1 2">
    <name type="scientific">Chitinophaga jiangningensis</name>
    <dbReference type="NCBI Taxonomy" id="1419482"/>
    <lineage>
        <taxon>Bacteria</taxon>
        <taxon>Pseudomonadati</taxon>
        <taxon>Bacteroidota</taxon>
        <taxon>Chitinophagia</taxon>
        <taxon>Chitinophagales</taxon>
        <taxon>Chitinophagaceae</taxon>
        <taxon>Chitinophaga</taxon>
    </lineage>
</organism>
<dbReference type="AlphaFoldDB" id="A0A1M6YZ63"/>
<dbReference type="STRING" id="1419482.SAMN05444266_102554"/>
<protein>
    <recommendedName>
        <fullName evidence="3">DUF4843 domain-containing protein</fullName>
    </recommendedName>
</protein>
<reference evidence="1 2" key="1">
    <citation type="submission" date="2016-11" db="EMBL/GenBank/DDBJ databases">
        <authorList>
            <person name="Jaros S."/>
            <person name="Januszkiewicz K."/>
            <person name="Wedrychowicz H."/>
        </authorList>
    </citation>
    <scope>NUCLEOTIDE SEQUENCE [LARGE SCALE GENOMIC DNA]</scope>
    <source>
        <strain evidence="1 2">DSM 27406</strain>
    </source>
</reference>
<name>A0A1M6YZ63_9BACT</name>
<sequence length="273" mass="30898">MKQIIFIITIACLLGACRQQPLELFDQEASQSNIYLKQFFDASRKSSSAVFQTDTATYFWVGMGFFPAEVKDSVVSFAVQITGKAADHDRAYRLLTLDSTTMQEGRDYTITRAVIGAGKYIDSLQITVHRNEFMIAKPLRLDFQLAGGPELFINMPFAKTAYTSYRDSINLLKYTLYADNSTSKPYLWTNTTYAAGTLSFFGEYSPEKVTLMMKAIGLKMTDFTIMPKGGFDRNNWFVWSRYMVWWFAKEATEGRTYTTSDGKPITMGPSAQG</sequence>
<keyword evidence="2" id="KW-1185">Reference proteome</keyword>
<proteinExistence type="predicted"/>
<gene>
    <name evidence="1" type="ORF">SAMN05444266_102554</name>
</gene>
<dbReference type="Proteomes" id="UP000184420">
    <property type="component" value="Unassembled WGS sequence"/>
</dbReference>
<evidence type="ECO:0000313" key="2">
    <source>
        <dbReference type="Proteomes" id="UP000184420"/>
    </source>
</evidence>
<dbReference type="RefSeq" id="WP_073079396.1">
    <property type="nucleotide sequence ID" value="NZ_FRBL01000002.1"/>
</dbReference>
<evidence type="ECO:0008006" key="3">
    <source>
        <dbReference type="Google" id="ProtNLM"/>
    </source>
</evidence>
<dbReference type="EMBL" id="FRBL01000002">
    <property type="protein sequence ID" value="SHL23574.1"/>
    <property type="molecule type" value="Genomic_DNA"/>
</dbReference>
<dbReference type="Pfam" id="PF16132">
    <property type="entry name" value="DUF4843"/>
    <property type="match status" value="1"/>
</dbReference>
<dbReference type="InterPro" id="IPR032299">
    <property type="entry name" value="DUF4843"/>
</dbReference>
<evidence type="ECO:0000313" key="1">
    <source>
        <dbReference type="EMBL" id="SHL23574.1"/>
    </source>
</evidence>
<dbReference type="PROSITE" id="PS51257">
    <property type="entry name" value="PROKAR_LIPOPROTEIN"/>
    <property type="match status" value="1"/>
</dbReference>
<accession>A0A1M6YZ63</accession>